<evidence type="ECO:0000313" key="3">
    <source>
        <dbReference type="EMBL" id="HIP98422.1"/>
    </source>
</evidence>
<dbReference type="SUPFAM" id="SSF64518">
    <property type="entry name" value="Phase 1 flagellin"/>
    <property type="match status" value="1"/>
</dbReference>
<dbReference type="InterPro" id="IPR001029">
    <property type="entry name" value="Flagellin_N"/>
</dbReference>
<evidence type="ECO:0000313" key="4">
    <source>
        <dbReference type="Proteomes" id="UP000606463"/>
    </source>
</evidence>
<dbReference type="PANTHER" id="PTHR42792">
    <property type="entry name" value="FLAGELLIN"/>
    <property type="match status" value="1"/>
</dbReference>
<dbReference type="EMBL" id="DQVE01000037">
    <property type="protein sequence ID" value="HIP98422.1"/>
    <property type="molecule type" value="Genomic_DNA"/>
</dbReference>
<protein>
    <recommendedName>
        <fullName evidence="2">Flagellin N-terminal domain-containing protein</fullName>
    </recommendedName>
</protein>
<comment type="caution">
    <text evidence="3">The sequence shown here is derived from an EMBL/GenBank/DDBJ whole genome shotgun (WGS) entry which is preliminary data.</text>
</comment>
<feature type="coiled-coil region" evidence="1">
    <location>
        <begin position="101"/>
        <end position="128"/>
    </location>
</feature>
<name>A0A9D1CFR8_AQUAO</name>
<gene>
    <name evidence="3" type="ORF">EYH37_03560</name>
</gene>
<reference evidence="3" key="1">
    <citation type="journal article" date="2020" name="ISME J.">
        <title>Gammaproteobacteria mediating utilization of methyl-, sulfur- and petroleum organic compounds in deep ocean hydrothermal plumes.</title>
        <authorList>
            <person name="Zhou Z."/>
            <person name="Liu Y."/>
            <person name="Pan J."/>
            <person name="Cron B.R."/>
            <person name="Toner B.M."/>
            <person name="Anantharaman K."/>
            <person name="Breier J.A."/>
            <person name="Dick G.J."/>
            <person name="Li M."/>
        </authorList>
    </citation>
    <scope>NUCLEOTIDE SEQUENCE</scope>
    <source>
        <strain evidence="3">SZUA-1501</strain>
    </source>
</reference>
<dbReference type="PANTHER" id="PTHR42792:SF2">
    <property type="entry name" value="FLAGELLIN"/>
    <property type="match status" value="1"/>
</dbReference>
<organism evidence="3 4">
    <name type="scientific">Aquifex aeolicus</name>
    <dbReference type="NCBI Taxonomy" id="63363"/>
    <lineage>
        <taxon>Bacteria</taxon>
        <taxon>Pseudomonadati</taxon>
        <taxon>Aquificota</taxon>
        <taxon>Aquificia</taxon>
        <taxon>Aquificales</taxon>
        <taxon>Aquificaceae</taxon>
        <taxon>Aquifex</taxon>
    </lineage>
</organism>
<dbReference type="Pfam" id="PF00669">
    <property type="entry name" value="Flagellin_N"/>
    <property type="match status" value="1"/>
</dbReference>
<dbReference type="GO" id="GO:0005198">
    <property type="term" value="F:structural molecule activity"/>
    <property type="evidence" value="ECO:0007669"/>
    <property type="project" value="InterPro"/>
</dbReference>
<accession>A0A9D1CFR8</accession>
<keyword evidence="1" id="KW-0175">Coiled coil</keyword>
<evidence type="ECO:0000259" key="2">
    <source>
        <dbReference type="Pfam" id="PF00669"/>
    </source>
</evidence>
<dbReference type="InterPro" id="IPR001492">
    <property type="entry name" value="Flagellin"/>
</dbReference>
<dbReference type="AlphaFoldDB" id="A0A9D1CFR8"/>
<dbReference type="PRINTS" id="PR00207">
    <property type="entry name" value="FLAGELLIN"/>
</dbReference>
<dbReference type="Gene3D" id="1.20.1330.10">
    <property type="entry name" value="f41 fragment of flagellin, N-terminal domain"/>
    <property type="match status" value="1"/>
</dbReference>
<dbReference type="Proteomes" id="UP000606463">
    <property type="component" value="Unassembled WGS sequence"/>
</dbReference>
<feature type="non-terminal residue" evidence="3">
    <location>
        <position position="251"/>
    </location>
</feature>
<sequence>MAFRILNNYEADVGLTNLYRNRTKLSKLEQQLSTGLRIVRAADDATDLFIADYLKQTHVGLQRGTQNAQYGLAAARIVDDALGKIYDILVKIKDKIVEAANAHTKDERIQAQQQINEYVRNIAQIVKQTEFDGRRLLAGDFYEVHFGSHKDQYLVINGDDAFGNALTISAKAASNASGAAVLGFNLTAIYGFDVLGGGKYQLNITDNTSFSIVVTSNYANIQSSLANIEKLMTAIDKIRGYYAGIENKLQN</sequence>
<evidence type="ECO:0000256" key="1">
    <source>
        <dbReference type="SAM" id="Coils"/>
    </source>
</evidence>
<dbReference type="GO" id="GO:0009288">
    <property type="term" value="C:bacterial-type flagellum"/>
    <property type="evidence" value="ECO:0007669"/>
    <property type="project" value="InterPro"/>
</dbReference>
<feature type="domain" description="Flagellin N-terminal" evidence="2">
    <location>
        <begin position="5"/>
        <end position="139"/>
    </location>
</feature>
<proteinExistence type="predicted"/>